<evidence type="ECO:0000313" key="1">
    <source>
        <dbReference type="EMBL" id="ACJ27486.1"/>
    </source>
</evidence>
<sequence>MGTDFTNPVIKTTLISIAVVFMLSGCVSQHDLMVEKGFPLPYADGFDDGCHSGNKAGGSSFDEFKKDVNRFNNDKQYAQGWSDGFRQCETEQEAAQRQTRMLIEQQQLQEQKKANDINQQRALEREVMKGIDTDALKSLEKQ</sequence>
<proteinExistence type="predicted"/>
<evidence type="ECO:0000313" key="2">
    <source>
        <dbReference type="Proteomes" id="UP000000753"/>
    </source>
</evidence>
<dbReference type="Proteomes" id="UP000000753">
    <property type="component" value="Chromosome"/>
</dbReference>
<protein>
    <recommendedName>
        <fullName evidence="3">Lipoprotein</fullName>
    </recommendedName>
</protein>
<dbReference type="AlphaFoldDB" id="B8CIL0"/>
<keyword evidence="2" id="KW-1185">Reference proteome</keyword>
<dbReference type="eggNOG" id="ENOG5033A5H">
    <property type="taxonomic scope" value="Bacteria"/>
</dbReference>
<organism evidence="1 2">
    <name type="scientific">Shewanella piezotolerans (strain WP3 / JCM 13877)</name>
    <dbReference type="NCBI Taxonomy" id="225849"/>
    <lineage>
        <taxon>Bacteria</taxon>
        <taxon>Pseudomonadati</taxon>
        <taxon>Pseudomonadota</taxon>
        <taxon>Gammaproteobacteria</taxon>
        <taxon>Alteromonadales</taxon>
        <taxon>Shewanellaceae</taxon>
        <taxon>Shewanella</taxon>
    </lineage>
</organism>
<evidence type="ECO:0008006" key="3">
    <source>
        <dbReference type="Google" id="ProtNLM"/>
    </source>
</evidence>
<dbReference type="EMBL" id="CP000472">
    <property type="protein sequence ID" value="ACJ27486.1"/>
    <property type="molecule type" value="Genomic_DNA"/>
</dbReference>
<name>B8CIL0_SHEPW</name>
<gene>
    <name evidence="1" type="ordered locus">swp_0668</name>
</gene>
<dbReference type="OrthoDB" id="5540985at2"/>
<dbReference type="RefSeq" id="WP_020910867.1">
    <property type="nucleotide sequence ID" value="NC_011566.1"/>
</dbReference>
<dbReference type="KEGG" id="swp:swp_0668"/>
<reference evidence="1 2" key="1">
    <citation type="journal article" date="2008" name="PLoS ONE">
        <title>Environmental adaptation: genomic analysis of the piezotolerant and psychrotolerant deep-sea iron reducing bacterium Shewanella piezotolerans WP3.</title>
        <authorList>
            <person name="Wang F."/>
            <person name="Wang J."/>
            <person name="Jian H."/>
            <person name="Zhang B."/>
            <person name="Li S."/>
            <person name="Wang F."/>
            <person name="Zeng X."/>
            <person name="Gao L."/>
            <person name="Bartlett D.H."/>
            <person name="Yu J."/>
            <person name="Hu S."/>
            <person name="Xiao X."/>
        </authorList>
    </citation>
    <scope>NUCLEOTIDE SEQUENCE [LARGE SCALE GENOMIC DNA]</scope>
    <source>
        <strain evidence="2">WP3 / JCM 13877</strain>
    </source>
</reference>
<accession>B8CIL0</accession>
<dbReference type="HOGENOM" id="CLU_151979_0_0_6"/>